<dbReference type="AlphaFoldDB" id="A0AA96LN13"/>
<dbReference type="Proteomes" id="UP001304650">
    <property type="component" value="Chromosome"/>
</dbReference>
<dbReference type="KEGG" id="proo:MJB10_16510"/>
<protein>
    <submittedName>
        <fullName evidence="1">Uncharacterized protein</fullName>
    </submittedName>
</protein>
<dbReference type="RefSeq" id="WP_314796402.1">
    <property type="nucleotide sequence ID" value="NZ_CP130319.1"/>
</dbReference>
<evidence type="ECO:0000313" key="2">
    <source>
        <dbReference type="Proteomes" id="UP001304650"/>
    </source>
</evidence>
<reference evidence="1" key="1">
    <citation type="submission" date="2022-02" db="EMBL/GenBank/DDBJ databases">
        <title>Paenibacillus sp. MBLB1832 Whole Genome Shotgun Sequencing.</title>
        <authorList>
            <person name="Hwang C.Y."/>
            <person name="Cho E.-S."/>
            <person name="Seo M.-J."/>
        </authorList>
    </citation>
    <scope>NUCLEOTIDE SEQUENCE</scope>
    <source>
        <strain evidence="1">MBLB1832</strain>
    </source>
</reference>
<keyword evidence="2" id="KW-1185">Reference proteome</keyword>
<gene>
    <name evidence="1" type="ORF">MJB10_16510</name>
</gene>
<dbReference type="EMBL" id="CP130319">
    <property type="protein sequence ID" value="WNR42718.1"/>
    <property type="molecule type" value="Genomic_DNA"/>
</dbReference>
<dbReference type="InterPro" id="IPR058347">
    <property type="entry name" value="DUF8034"/>
</dbReference>
<sequence length="108" mass="12924">MTIIEPLTNACMDLAMLTRDLGGLQLAREQLDRNWELRKEQDGKLLVPYKHFDSGWADYREAHPKYPIYLWLMSMAEEDLERIERISKNHDWNDVIVPGLFWKGFKDW</sequence>
<accession>A0AA96LN13</accession>
<proteinExistence type="predicted"/>
<evidence type="ECO:0000313" key="1">
    <source>
        <dbReference type="EMBL" id="WNR42718.1"/>
    </source>
</evidence>
<dbReference type="Pfam" id="PF26099">
    <property type="entry name" value="DUF8034"/>
    <property type="match status" value="1"/>
</dbReference>
<name>A0AA96LN13_9BACL</name>
<organism evidence="1 2">
    <name type="scientific">Paenibacillus roseopurpureus</name>
    <dbReference type="NCBI Taxonomy" id="2918901"/>
    <lineage>
        <taxon>Bacteria</taxon>
        <taxon>Bacillati</taxon>
        <taxon>Bacillota</taxon>
        <taxon>Bacilli</taxon>
        <taxon>Bacillales</taxon>
        <taxon>Paenibacillaceae</taxon>
        <taxon>Paenibacillus</taxon>
    </lineage>
</organism>